<dbReference type="PANTHER" id="PTHR43562:SF3">
    <property type="entry name" value="SODIUM ION_PROTON EXCHANGER (EUROFUNG)"/>
    <property type="match status" value="1"/>
</dbReference>
<accession>A0A0F7TKV4</accession>
<evidence type="ECO:0000313" key="7">
    <source>
        <dbReference type="EMBL" id="CEJ55648.1"/>
    </source>
</evidence>
<dbReference type="GO" id="GO:0006814">
    <property type="term" value="P:sodium ion transport"/>
    <property type="evidence" value="ECO:0007669"/>
    <property type="project" value="UniProtKB-KW"/>
</dbReference>
<reference evidence="8" key="1">
    <citation type="journal article" date="2015" name="Genome Announc.">
        <title>Draft genome sequence of the fungus Penicillium brasilianum MG11.</title>
        <authorList>
            <person name="Horn F."/>
            <person name="Linde J."/>
            <person name="Mattern D.J."/>
            <person name="Walther G."/>
            <person name="Guthke R."/>
            <person name="Brakhage A.A."/>
            <person name="Valiante V."/>
        </authorList>
    </citation>
    <scope>NUCLEOTIDE SEQUENCE [LARGE SCALE GENOMIC DNA]</scope>
    <source>
        <strain evidence="8">MG11</strain>
    </source>
</reference>
<protein>
    <recommendedName>
        <fullName evidence="9">Cation/H+ exchanger domain-containing protein</fullName>
    </recommendedName>
</protein>
<keyword evidence="6" id="KW-0812">Transmembrane</keyword>
<evidence type="ECO:0000256" key="4">
    <source>
        <dbReference type="ARBA" id="ARBA00023065"/>
    </source>
</evidence>
<dbReference type="GO" id="GO:0015297">
    <property type="term" value="F:antiporter activity"/>
    <property type="evidence" value="ECO:0007669"/>
    <property type="project" value="UniProtKB-KW"/>
</dbReference>
<dbReference type="AlphaFoldDB" id="A0A0F7TKV4"/>
<keyword evidence="2" id="KW-0050">Antiport</keyword>
<keyword evidence="4" id="KW-0406">Ion transport</keyword>
<keyword evidence="8" id="KW-1185">Reference proteome</keyword>
<keyword evidence="1" id="KW-0813">Transport</keyword>
<feature type="transmembrane region" description="Helical" evidence="6">
    <location>
        <begin position="12"/>
        <end position="30"/>
    </location>
</feature>
<dbReference type="EMBL" id="CDHK01000002">
    <property type="protein sequence ID" value="CEJ55648.1"/>
    <property type="molecule type" value="Genomic_DNA"/>
</dbReference>
<feature type="transmembrane region" description="Helical" evidence="6">
    <location>
        <begin position="74"/>
        <end position="97"/>
    </location>
</feature>
<evidence type="ECO:0000313" key="8">
    <source>
        <dbReference type="Proteomes" id="UP000042958"/>
    </source>
</evidence>
<evidence type="ECO:0000256" key="1">
    <source>
        <dbReference type="ARBA" id="ARBA00022448"/>
    </source>
</evidence>
<gene>
    <name evidence="7" type="ORF">PMG11_01897</name>
</gene>
<dbReference type="PANTHER" id="PTHR43562">
    <property type="entry name" value="NAPA-TYPE SODIUM/HYDROGEN ANTIPORTER"/>
    <property type="match status" value="1"/>
</dbReference>
<dbReference type="OrthoDB" id="1288932at2759"/>
<evidence type="ECO:0008006" key="9">
    <source>
        <dbReference type="Google" id="ProtNLM"/>
    </source>
</evidence>
<feature type="transmembrane region" description="Helical" evidence="6">
    <location>
        <begin position="37"/>
        <end position="54"/>
    </location>
</feature>
<keyword evidence="6" id="KW-1133">Transmembrane helix</keyword>
<sequence length="142" mass="15940">MTSQSALPYEEPGIWTILIQSGFLLVLNFANSILDRLVYCGLIGQIFIGVAWGMPGTQWLTLEAQEIMQQLGYLGLLLLVYEGNIIFRVSSLLAILFDIKVVSIVSYLPRTLVVTASSLQSVKISHHPWVAYIKYICFPYEP</sequence>
<evidence type="ECO:0000256" key="5">
    <source>
        <dbReference type="ARBA" id="ARBA00023201"/>
    </source>
</evidence>
<organism evidence="7 8">
    <name type="scientific">Penicillium brasilianum</name>
    <dbReference type="NCBI Taxonomy" id="104259"/>
    <lineage>
        <taxon>Eukaryota</taxon>
        <taxon>Fungi</taxon>
        <taxon>Dikarya</taxon>
        <taxon>Ascomycota</taxon>
        <taxon>Pezizomycotina</taxon>
        <taxon>Eurotiomycetes</taxon>
        <taxon>Eurotiomycetidae</taxon>
        <taxon>Eurotiales</taxon>
        <taxon>Aspergillaceae</taxon>
        <taxon>Penicillium</taxon>
    </lineage>
</organism>
<evidence type="ECO:0000256" key="3">
    <source>
        <dbReference type="ARBA" id="ARBA00023053"/>
    </source>
</evidence>
<name>A0A0F7TKV4_PENBI</name>
<keyword evidence="3" id="KW-0915">Sodium</keyword>
<keyword evidence="5" id="KW-0739">Sodium transport</keyword>
<proteinExistence type="predicted"/>
<evidence type="ECO:0000256" key="2">
    <source>
        <dbReference type="ARBA" id="ARBA00022449"/>
    </source>
</evidence>
<evidence type="ECO:0000256" key="6">
    <source>
        <dbReference type="SAM" id="Phobius"/>
    </source>
</evidence>
<dbReference type="STRING" id="104259.A0A0F7TKV4"/>
<keyword evidence="6" id="KW-0472">Membrane</keyword>
<dbReference type="Proteomes" id="UP000042958">
    <property type="component" value="Unassembled WGS sequence"/>
</dbReference>